<evidence type="ECO:0000256" key="2">
    <source>
        <dbReference type="ARBA" id="ARBA00022692"/>
    </source>
</evidence>
<feature type="transmembrane region" description="Helical" evidence="6">
    <location>
        <begin position="158"/>
        <end position="182"/>
    </location>
</feature>
<feature type="compositionally biased region" description="Basic and acidic residues" evidence="5">
    <location>
        <begin position="525"/>
        <end position="535"/>
    </location>
</feature>
<feature type="region of interest" description="Disordered" evidence="5">
    <location>
        <begin position="248"/>
        <end position="375"/>
    </location>
</feature>
<evidence type="ECO:0000256" key="6">
    <source>
        <dbReference type="SAM" id="Phobius"/>
    </source>
</evidence>
<evidence type="ECO:0000313" key="7">
    <source>
        <dbReference type="EMBL" id="KAF5373752.1"/>
    </source>
</evidence>
<evidence type="ECO:0000256" key="5">
    <source>
        <dbReference type="SAM" id="MobiDB-lite"/>
    </source>
</evidence>
<dbReference type="EMBL" id="JAACJM010000003">
    <property type="protein sequence ID" value="KAF5373752.1"/>
    <property type="molecule type" value="Genomic_DNA"/>
</dbReference>
<keyword evidence="8" id="KW-1185">Reference proteome</keyword>
<feature type="compositionally biased region" description="Polar residues" evidence="5">
    <location>
        <begin position="266"/>
        <end position="279"/>
    </location>
</feature>
<keyword evidence="2 6" id="KW-0812">Transmembrane</keyword>
<proteinExistence type="predicted"/>
<dbReference type="AlphaFoldDB" id="A0A8H5GZ83"/>
<feature type="compositionally biased region" description="Polar residues" evidence="5">
    <location>
        <begin position="291"/>
        <end position="305"/>
    </location>
</feature>
<feature type="region of interest" description="Disordered" evidence="5">
    <location>
        <begin position="412"/>
        <end position="440"/>
    </location>
</feature>
<keyword evidence="4 6" id="KW-0472">Membrane</keyword>
<dbReference type="GO" id="GO:0071944">
    <property type="term" value="C:cell periphery"/>
    <property type="evidence" value="ECO:0007669"/>
    <property type="project" value="UniProtKB-ARBA"/>
</dbReference>
<feature type="compositionally biased region" description="Basic and acidic residues" evidence="5">
    <location>
        <begin position="504"/>
        <end position="513"/>
    </location>
</feature>
<evidence type="ECO:0000256" key="4">
    <source>
        <dbReference type="ARBA" id="ARBA00023136"/>
    </source>
</evidence>
<keyword evidence="3 6" id="KW-1133">Transmembrane helix</keyword>
<name>A0A8H5GZ83_9AGAR</name>
<feature type="region of interest" description="Disordered" evidence="5">
    <location>
        <begin position="490"/>
        <end position="546"/>
    </location>
</feature>
<comment type="caution">
    <text evidence="7">The sequence shown here is derived from an EMBL/GenBank/DDBJ whole genome shotgun (WGS) entry which is preliminary data.</text>
</comment>
<dbReference type="Proteomes" id="UP000559256">
    <property type="component" value="Unassembled WGS sequence"/>
</dbReference>
<evidence type="ECO:0000256" key="1">
    <source>
        <dbReference type="ARBA" id="ARBA00004167"/>
    </source>
</evidence>
<evidence type="ECO:0000313" key="8">
    <source>
        <dbReference type="Proteomes" id="UP000559256"/>
    </source>
</evidence>
<dbReference type="PANTHER" id="PTHR15549">
    <property type="entry name" value="PAIRED IMMUNOGLOBULIN-LIKE TYPE 2 RECEPTOR"/>
    <property type="match status" value="1"/>
</dbReference>
<dbReference type="OrthoDB" id="3263215at2759"/>
<organism evidence="7 8">
    <name type="scientific">Tetrapyrgos nigripes</name>
    <dbReference type="NCBI Taxonomy" id="182062"/>
    <lineage>
        <taxon>Eukaryota</taxon>
        <taxon>Fungi</taxon>
        <taxon>Dikarya</taxon>
        <taxon>Basidiomycota</taxon>
        <taxon>Agaricomycotina</taxon>
        <taxon>Agaricomycetes</taxon>
        <taxon>Agaricomycetidae</taxon>
        <taxon>Agaricales</taxon>
        <taxon>Marasmiineae</taxon>
        <taxon>Marasmiaceae</taxon>
        <taxon>Tetrapyrgos</taxon>
    </lineage>
</organism>
<gene>
    <name evidence="7" type="ORF">D9758_000947</name>
</gene>
<reference evidence="7 8" key="1">
    <citation type="journal article" date="2020" name="ISME J.">
        <title>Uncovering the hidden diversity of litter-decomposition mechanisms in mushroom-forming fungi.</title>
        <authorList>
            <person name="Floudas D."/>
            <person name="Bentzer J."/>
            <person name="Ahren D."/>
            <person name="Johansson T."/>
            <person name="Persson P."/>
            <person name="Tunlid A."/>
        </authorList>
    </citation>
    <scope>NUCLEOTIDE SEQUENCE [LARGE SCALE GENOMIC DNA]</scope>
    <source>
        <strain evidence="7 8">CBS 291.85</strain>
    </source>
</reference>
<protein>
    <submittedName>
        <fullName evidence="7">Uncharacterized protein</fullName>
    </submittedName>
</protein>
<sequence>MSSTVCVDSPTATQTQVLTTESSTTSFSPSVTTAQPTVSTFTVTQCVPETISGTTTSSCRTSLSTTTIPGGTTTTSVPIVVTLPVTSTSITTLFGSSCTVLTPVTTPTTIVSETSTTLPNGSVSIGTVTVTTLVTNTPAPTQQSTNDNPHSNDSNTNLGAIVGGSVGGVFGLIALLLIFWFLRKRQRMKQWDDLFRKEDDGVGVTSIGHHDEGPDQLQPSLPNVGIIVEPQSYEYGLVGRTANPVQHYNSQPSYDAGNPYAGMAQRHSSGGSTHTQPLSTPAVGMNLGSPVRTSMRLSPQQSYSDPNHPRPMSMHSGSSNHGGQGHSSYYHGPGYSPNHSPQSSQGPSPMMSPAMSPGAWNNAQLDGQLNPDVGGFVVAQQPTSEYFAAGGQQGQGGMSPRQRMSKQFVLQGLGRSAPSPTSPGTNPSVISSDSSQNQQRRLQVMNQDIVDSSISLQNPLFVEDRSDALPQATSSSVQSNSLTEKQRLAAADANRNSTGNGVMVHRDGGRVDENPQGQALAGPSGHDRQQQHSEPDNGPPPPAYEE</sequence>
<dbReference type="GO" id="GO:0016020">
    <property type="term" value="C:membrane"/>
    <property type="evidence" value="ECO:0007669"/>
    <property type="project" value="UniProtKB-SubCell"/>
</dbReference>
<comment type="subcellular location">
    <subcellularLocation>
        <location evidence="1">Membrane</location>
        <topology evidence="1">Single-pass membrane protein</topology>
    </subcellularLocation>
</comment>
<evidence type="ECO:0000256" key="3">
    <source>
        <dbReference type="ARBA" id="ARBA00022989"/>
    </source>
</evidence>
<feature type="compositionally biased region" description="Pro residues" evidence="5">
    <location>
        <begin position="537"/>
        <end position="546"/>
    </location>
</feature>
<dbReference type="InterPro" id="IPR051694">
    <property type="entry name" value="Immunoregulatory_rcpt-like"/>
</dbReference>
<feature type="compositionally biased region" description="Low complexity" evidence="5">
    <location>
        <begin position="326"/>
        <end position="359"/>
    </location>
</feature>
<feature type="compositionally biased region" description="Polar residues" evidence="5">
    <location>
        <begin position="418"/>
        <end position="440"/>
    </location>
</feature>
<accession>A0A8H5GZ83</accession>